<proteinExistence type="predicted"/>
<protein>
    <submittedName>
        <fullName evidence="3">Adenylate/guanylate cyclase domain-containing protein</fullName>
    </submittedName>
</protein>
<reference evidence="3 4" key="1">
    <citation type="submission" date="2019-05" db="EMBL/GenBank/DDBJ databases">
        <title>Flagellimonas sp. AsT0115, sp. nov., isolated from a marine red algae, Asparagopsis taxiformis.</title>
        <authorList>
            <person name="Kim J."/>
            <person name="Jeong S.E."/>
            <person name="Jeon C.O."/>
        </authorList>
    </citation>
    <scope>NUCLEOTIDE SEQUENCE [LARGE SCALE GENOMIC DNA]</scope>
    <source>
        <strain evidence="3 4">AsT0115</strain>
    </source>
</reference>
<dbReference type="PANTHER" id="PTHR43081:SF1">
    <property type="entry name" value="ADENYLATE CYCLASE, TERMINAL-DIFFERENTIATION SPECIFIC"/>
    <property type="match status" value="1"/>
</dbReference>
<sequence length="354" mass="41089">MEIIHNLRKHIPYWILVMSSYGIFRYYGFADSLQMPKPDISGETLPFVQILGIFALLGLGLGVFYACVDFFFEKYVSKRLGIGTRQFLRVLSYFLSTVFIISMITFVASNILDLGIDIYFGWWVREKQFWAIMYYIVLCSFVLYFISSTTERFGKGKYLKMLFGRYRFPKEERVVFMFLDLKDSTTIAESLGHYKYSELLQECFFDLNELVPQYNAQICQYVGDEAVVYWSYEKGLENNNCVSLFFAFENLRKEKKESYLKKYGIHPAFKAGIHGGKLIAVEVGHVKRELAYHGDVINTTARIQAECNKQNESLLISEELLMAMHKEFRPESKFVGNILLKGKKQGVNIHSIDG</sequence>
<feature type="domain" description="Guanylate cyclase" evidence="2">
    <location>
        <begin position="175"/>
        <end position="304"/>
    </location>
</feature>
<dbReference type="InterPro" id="IPR050697">
    <property type="entry name" value="Adenylyl/Guanylyl_Cyclase_3/4"/>
</dbReference>
<dbReference type="CDD" id="cd07302">
    <property type="entry name" value="CHD"/>
    <property type="match status" value="1"/>
</dbReference>
<feature type="transmembrane region" description="Helical" evidence="1">
    <location>
        <begin position="128"/>
        <end position="147"/>
    </location>
</feature>
<keyword evidence="1" id="KW-0812">Transmembrane</keyword>
<dbReference type="RefSeq" id="WP_138832988.1">
    <property type="nucleotide sequence ID" value="NZ_VCNI01000001.1"/>
</dbReference>
<dbReference type="PANTHER" id="PTHR43081">
    <property type="entry name" value="ADENYLATE CYCLASE, TERMINAL-DIFFERENTIATION SPECIFIC-RELATED"/>
    <property type="match status" value="1"/>
</dbReference>
<accession>A0ABY2WP93</accession>
<dbReference type="Pfam" id="PF00211">
    <property type="entry name" value="Guanylate_cyc"/>
    <property type="match status" value="1"/>
</dbReference>
<dbReference type="Gene3D" id="3.30.70.1230">
    <property type="entry name" value="Nucleotide cyclase"/>
    <property type="match status" value="1"/>
</dbReference>
<keyword evidence="1" id="KW-0472">Membrane</keyword>
<feature type="transmembrane region" description="Helical" evidence="1">
    <location>
        <begin position="50"/>
        <end position="72"/>
    </location>
</feature>
<feature type="transmembrane region" description="Helical" evidence="1">
    <location>
        <begin position="93"/>
        <end position="116"/>
    </location>
</feature>
<comment type="caution">
    <text evidence="3">The sequence shown here is derived from an EMBL/GenBank/DDBJ whole genome shotgun (WGS) entry which is preliminary data.</text>
</comment>
<feature type="transmembrane region" description="Helical" evidence="1">
    <location>
        <begin position="12"/>
        <end position="30"/>
    </location>
</feature>
<gene>
    <name evidence="3" type="ORF">FGG15_02805</name>
</gene>
<keyword evidence="4" id="KW-1185">Reference proteome</keyword>
<dbReference type="Proteomes" id="UP000751614">
    <property type="component" value="Unassembled WGS sequence"/>
</dbReference>
<dbReference type="SUPFAM" id="SSF55073">
    <property type="entry name" value="Nucleotide cyclase"/>
    <property type="match status" value="1"/>
</dbReference>
<dbReference type="PROSITE" id="PS50125">
    <property type="entry name" value="GUANYLATE_CYCLASE_2"/>
    <property type="match status" value="1"/>
</dbReference>
<keyword evidence="1" id="KW-1133">Transmembrane helix</keyword>
<evidence type="ECO:0000256" key="1">
    <source>
        <dbReference type="SAM" id="Phobius"/>
    </source>
</evidence>
<evidence type="ECO:0000259" key="2">
    <source>
        <dbReference type="PROSITE" id="PS50125"/>
    </source>
</evidence>
<name>A0ABY2WP93_9FLAO</name>
<evidence type="ECO:0000313" key="3">
    <source>
        <dbReference type="EMBL" id="TMU56486.1"/>
    </source>
</evidence>
<dbReference type="InterPro" id="IPR001054">
    <property type="entry name" value="A/G_cyclase"/>
</dbReference>
<dbReference type="InterPro" id="IPR029787">
    <property type="entry name" value="Nucleotide_cyclase"/>
</dbReference>
<dbReference type="EMBL" id="VCNI01000001">
    <property type="protein sequence ID" value="TMU56486.1"/>
    <property type="molecule type" value="Genomic_DNA"/>
</dbReference>
<organism evidence="3 4">
    <name type="scientific">Flagellimonas algicola</name>
    <dbReference type="NCBI Taxonomy" id="2583815"/>
    <lineage>
        <taxon>Bacteria</taxon>
        <taxon>Pseudomonadati</taxon>
        <taxon>Bacteroidota</taxon>
        <taxon>Flavobacteriia</taxon>
        <taxon>Flavobacteriales</taxon>
        <taxon>Flavobacteriaceae</taxon>
        <taxon>Flagellimonas</taxon>
    </lineage>
</organism>
<evidence type="ECO:0000313" key="4">
    <source>
        <dbReference type="Proteomes" id="UP000751614"/>
    </source>
</evidence>